<name>A0A2I1RIY1_FAUOS</name>
<dbReference type="InterPro" id="IPR010332">
    <property type="entry name" value="ATPase_terminase-su_N"/>
</dbReference>
<evidence type="ECO:0000256" key="1">
    <source>
        <dbReference type="ARBA" id="ARBA00022612"/>
    </source>
</evidence>
<keyword evidence="1" id="KW-1188">Viral release from host cell</keyword>
<comment type="caution">
    <text evidence="4">The sequence shown here is derived from an EMBL/GenBank/DDBJ whole genome shotgun (WGS) entry which is preliminary data.</text>
</comment>
<feature type="domain" description="Terminase ATPase subunit N-terminal" evidence="2">
    <location>
        <begin position="16"/>
        <end position="72"/>
    </location>
</feature>
<organism evidence="4 5">
    <name type="scientific">Faucicola osloensis</name>
    <name type="common">Moraxella osloensis</name>
    <dbReference type="NCBI Taxonomy" id="34062"/>
    <lineage>
        <taxon>Bacteria</taxon>
        <taxon>Pseudomonadati</taxon>
        <taxon>Pseudomonadota</taxon>
        <taxon>Gammaproteobacteria</taxon>
        <taxon>Moraxellales</taxon>
        <taxon>Moraxellaceae</taxon>
        <taxon>Faucicola</taxon>
    </lineage>
</organism>
<evidence type="ECO:0000259" key="2">
    <source>
        <dbReference type="Pfam" id="PF06056"/>
    </source>
</evidence>
<feature type="domain" description="Terminase large subunit gp17-like C-terminal" evidence="3">
    <location>
        <begin position="422"/>
        <end position="580"/>
    </location>
</feature>
<dbReference type="InterPro" id="IPR035421">
    <property type="entry name" value="Terminase_6C"/>
</dbReference>
<protein>
    <recommendedName>
        <fullName evidence="6">Terminase</fullName>
    </recommendedName>
</protein>
<dbReference type="Pfam" id="PF17289">
    <property type="entry name" value="Terminase_6C"/>
    <property type="match status" value="1"/>
</dbReference>
<accession>A0A2I1RIY1</accession>
<dbReference type="InterPro" id="IPR027417">
    <property type="entry name" value="P-loop_NTPase"/>
</dbReference>
<reference evidence="4 5" key="1">
    <citation type="submission" date="2017-12" db="EMBL/GenBank/DDBJ databases">
        <title>Phylogenetic diversity of female urinary microbiome.</title>
        <authorList>
            <person name="Thomas-White K."/>
            <person name="Wolfe A.J."/>
        </authorList>
    </citation>
    <scope>NUCLEOTIDE SEQUENCE [LARGE SCALE GENOMIC DNA]</scope>
    <source>
        <strain evidence="4 5">UMB0416</strain>
    </source>
</reference>
<evidence type="ECO:0000259" key="3">
    <source>
        <dbReference type="Pfam" id="PF17289"/>
    </source>
</evidence>
<gene>
    <name evidence="4" type="ORF">CYJ96_04465</name>
</gene>
<sequence>MLAMTQFNALATGENPKIAARSLYWQGWSITAISEMVGQPRTTVDSWKKADRWDEAKPLDRVEGTLEARMVQLIWKDSKEGKDFKELDLLGRQMERIAKIEKYQQSGKQSDLNSNLSARGRKQGQKQASNVICEEHIELFKTAFNDCLFDYQKVWYRAGLTNRIRNLLKSRQIGATWYFAREAFIDAIETGRNQIFLSASKNQARVFREYIITWAKEVAGIELTGEVMTLTVQTNGQEYYPSLYFLGTNSRTAQSYHGNVYMDEYFWIHKFTEFRKVASGMAMHKKWRQTYISTPSSKQHQAYKFWTGEHFNRGKSKENRINVDISHGNLASGKLCDDKQWRQIVNVYDAMNGGCDLFDIDDLRMEYSDDEFNNLLMCEFIDDTLSAFSVLEMQSCMIDTVEEWLDWKPYTPKPLGNKPVWVGYDPSLSRDSAALVVIAAPDTVGGVLRGIEKIQFKDPDFESQANVIKSICDKYNVEYMAIDKTGLGVGVYQSVQKFYPNVVGLDYNPILKQEFVLKAKDVIKKKRLQFDYGWTDVVAAFCSIHKGMTDSERMITYKADRSEETGHADLAWAMMHALHHEPLAIAQGESESTLEIYE</sequence>
<dbReference type="Gene3D" id="3.40.50.300">
    <property type="entry name" value="P-loop containing nucleotide triphosphate hydrolases"/>
    <property type="match status" value="1"/>
</dbReference>
<evidence type="ECO:0008006" key="6">
    <source>
        <dbReference type="Google" id="ProtNLM"/>
    </source>
</evidence>
<dbReference type="AlphaFoldDB" id="A0A2I1RIY1"/>
<dbReference type="Proteomes" id="UP000234914">
    <property type="component" value="Unassembled WGS sequence"/>
</dbReference>
<dbReference type="Pfam" id="PF03237">
    <property type="entry name" value="Terminase_6N"/>
    <property type="match status" value="1"/>
</dbReference>
<dbReference type="EMBL" id="PKJS01000005">
    <property type="protein sequence ID" value="PKZ69054.1"/>
    <property type="molecule type" value="Genomic_DNA"/>
</dbReference>
<dbReference type="Gene3D" id="3.30.420.240">
    <property type="match status" value="1"/>
</dbReference>
<evidence type="ECO:0000313" key="5">
    <source>
        <dbReference type="Proteomes" id="UP000234914"/>
    </source>
</evidence>
<evidence type="ECO:0000313" key="4">
    <source>
        <dbReference type="EMBL" id="PKZ69054.1"/>
    </source>
</evidence>
<proteinExistence type="predicted"/>
<dbReference type="Pfam" id="PF06056">
    <property type="entry name" value="Terminase_5"/>
    <property type="match status" value="1"/>
</dbReference>